<name>A0A2T5C4M5_9BACT</name>
<evidence type="ECO:0000256" key="4">
    <source>
        <dbReference type="ARBA" id="ARBA00022603"/>
    </source>
</evidence>
<dbReference type="InterPro" id="IPR036217">
    <property type="entry name" value="MethylDNA_cys_MeTrfase_DNAb"/>
</dbReference>
<dbReference type="Gene3D" id="3.30.160.70">
    <property type="entry name" value="Methylated DNA-protein cysteine methyltransferase domain"/>
    <property type="match status" value="1"/>
</dbReference>
<evidence type="ECO:0000313" key="13">
    <source>
        <dbReference type="Proteomes" id="UP000243525"/>
    </source>
</evidence>
<evidence type="ECO:0000259" key="10">
    <source>
        <dbReference type="Pfam" id="PF01035"/>
    </source>
</evidence>
<comment type="catalytic activity">
    <reaction evidence="8 9">
        <text>a 6-O-methyl-2'-deoxyguanosine in DNA + L-cysteinyl-[protein] = S-methyl-L-cysteinyl-[protein] + a 2'-deoxyguanosine in DNA</text>
        <dbReference type="Rhea" id="RHEA:24000"/>
        <dbReference type="Rhea" id="RHEA-COMP:10131"/>
        <dbReference type="Rhea" id="RHEA-COMP:10132"/>
        <dbReference type="Rhea" id="RHEA-COMP:11367"/>
        <dbReference type="Rhea" id="RHEA-COMP:11368"/>
        <dbReference type="ChEBI" id="CHEBI:29950"/>
        <dbReference type="ChEBI" id="CHEBI:82612"/>
        <dbReference type="ChEBI" id="CHEBI:85445"/>
        <dbReference type="ChEBI" id="CHEBI:85448"/>
        <dbReference type="EC" id="2.1.1.63"/>
    </reaction>
</comment>
<dbReference type="CDD" id="cd06445">
    <property type="entry name" value="ATase"/>
    <property type="match status" value="1"/>
</dbReference>
<keyword evidence="6 9" id="KW-0227">DNA damage</keyword>
<dbReference type="InterPro" id="IPR014048">
    <property type="entry name" value="MethylDNA_cys_MeTrfase_DNA-bd"/>
</dbReference>
<dbReference type="PANTHER" id="PTHR10815:SF13">
    <property type="entry name" value="METHYLATED-DNA--PROTEIN-CYSTEINE METHYLTRANSFERASE"/>
    <property type="match status" value="1"/>
</dbReference>
<dbReference type="PANTHER" id="PTHR10815">
    <property type="entry name" value="METHYLATED-DNA--PROTEIN-CYSTEINE METHYLTRANSFERASE"/>
    <property type="match status" value="1"/>
</dbReference>
<dbReference type="InterPro" id="IPR023546">
    <property type="entry name" value="MGMT"/>
</dbReference>
<keyword evidence="3 9" id="KW-0963">Cytoplasm</keyword>
<evidence type="ECO:0000259" key="11">
    <source>
        <dbReference type="Pfam" id="PF02870"/>
    </source>
</evidence>
<feature type="domain" description="Methylated-DNA-[protein]-cysteine S-methyltransferase DNA binding" evidence="10">
    <location>
        <begin position="71"/>
        <end position="149"/>
    </location>
</feature>
<dbReference type="GO" id="GO:0005737">
    <property type="term" value="C:cytoplasm"/>
    <property type="evidence" value="ECO:0007669"/>
    <property type="project" value="UniProtKB-SubCell"/>
</dbReference>
<dbReference type="InterPro" id="IPR036388">
    <property type="entry name" value="WH-like_DNA-bd_sf"/>
</dbReference>
<evidence type="ECO:0000256" key="6">
    <source>
        <dbReference type="ARBA" id="ARBA00022763"/>
    </source>
</evidence>
<dbReference type="PROSITE" id="PS00374">
    <property type="entry name" value="MGMT"/>
    <property type="match status" value="1"/>
</dbReference>
<evidence type="ECO:0000256" key="5">
    <source>
        <dbReference type="ARBA" id="ARBA00022679"/>
    </source>
</evidence>
<dbReference type="GO" id="GO:0006307">
    <property type="term" value="P:DNA alkylation repair"/>
    <property type="evidence" value="ECO:0007669"/>
    <property type="project" value="UniProtKB-UniRule"/>
</dbReference>
<accession>A0A2T5C4M5</accession>
<dbReference type="HAMAP" id="MF_00772">
    <property type="entry name" value="OGT"/>
    <property type="match status" value="1"/>
</dbReference>
<proteinExistence type="inferred from homology"/>
<dbReference type="InterPro" id="IPR008332">
    <property type="entry name" value="MethylG_MeTrfase_N"/>
</dbReference>
<dbReference type="SUPFAM" id="SSF53155">
    <property type="entry name" value="Methylated DNA-protein cysteine methyltransferase domain"/>
    <property type="match status" value="1"/>
</dbReference>
<dbReference type="Gene3D" id="1.10.10.10">
    <property type="entry name" value="Winged helix-like DNA-binding domain superfamily/Winged helix DNA-binding domain"/>
    <property type="match status" value="1"/>
</dbReference>
<dbReference type="AlphaFoldDB" id="A0A2T5C4M5"/>
<evidence type="ECO:0000313" key="12">
    <source>
        <dbReference type="EMBL" id="PTN09835.1"/>
    </source>
</evidence>
<dbReference type="EMBL" id="QAAD01000003">
    <property type="protein sequence ID" value="PTN09835.1"/>
    <property type="molecule type" value="Genomic_DNA"/>
</dbReference>
<evidence type="ECO:0000256" key="9">
    <source>
        <dbReference type="HAMAP-Rule" id="MF_00772"/>
    </source>
</evidence>
<organism evidence="12 13">
    <name type="scientific">Mangrovibacterium marinum</name>
    <dbReference type="NCBI Taxonomy" id="1639118"/>
    <lineage>
        <taxon>Bacteria</taxon>
        <taxon>Pseudomonadati</taxon>
        <taxon>Bacteroidota</taxon>
        <taxon>Bacteroidia</taxon>
        <taxon>Marinilabiliales</taxon>
        <taxon>Prolixibacteraceae</taxon>
        <taxon>Mangrovibacterium</taxon>
    </lineage>
</organism>
<protein>
    <recommendedName>
        <fullName evidence="9">Methylated-DNA--protein-cysteine methyltransferase</fullName>
        <ecNumber evidence="9">2.1.1.63</ecNumber>
    </recommendedName>
    <alternativeName>
        <fullName evidence="9">6-O-methylguanine-DNA methyltransferase</fullName>
        <shortName evidence="9">MGMT</shortName>
    </alternativeName>
    <alternativeName>
        <fullName evidence="9">O-6-methylguanine-DNA-alkyltransferase</fullName>
    </alternativeName>
</protein>
<dbReference type="InterPro" id="IPR001497">
    <property type="entry name" value="MethylDNA_cys_MeTrfase_AS"/>
</dbReference>
<keyword evidence="13" id="KW-1185">Reference proteome</keyword>
<evidence type="ECO:0000256" key="2">
    <source>
        <dbReference type="ARBA" id="ARBA00008711"/>
    </source>
</evidence>
<comment type="catalytic activity">
    <reaction evidence="1 9">
        <text>a 4-O-methyl-thymidine in DNA + L-cysteinyl-[protein] = a thymidine in DNA + S-methyl-L-cysteinyl-[protein]</text>
        <dbReference type="Rhea" id="RHEA:53428"/>
        <dbReference type="Rhea" id="RHEA-COMP:10131"/>
        <dbReference type="Rhea" id="RHEA-COMP:10132"/>
        <dbReference type="Rhea" id="RHEA-COMP:13555"/>
        <dbReference type="Rhea" id="RHEA-COMP:13556"/>
        <dbReference type="ChEBI" id="CHEBI:29950"/>
        <dbReference type="ChEBI" id="CHEBI:82612"/>
        <dbReference type="ChEBI" id="CHEBI:137386"/>
        <dbReference type="ChEBI" id="CHEBI:137387"/>
        <dbReference type="EC" id="2.1.1.63"/>
    </reaction>
</comment>
<evidence type="ECO:0000256" key="7">
    <source>
        <dbReference type="ARBA" id="ARBA00023204"/>
    </source>
</evidence>
<dbReference type="Proteomes" id="UP000243525">
    <property type="component" value="Unassembled WGS sequence"/>
</dbReference>
<dbReference type="GO" id="GO:0003908">
    <property type="term" value="F:methylated-DNA-[protein]-cysteine S-methyltransferase activity"/>
    <property type="evidence" value="ECO:0007669"/>
    <property type="project" value="UniProtKB-UniRule"/>
</dbReference>
<evidence type="ECO:0000256" key="3">
    <source>
        <dbReference type="ARBA" id="ARBA00022490"/>
    </source>
</evidence>
<comment type="subcellular location">
    <subcellularLocation>
        <location evidence="9">Cytoplasm</location>
    </subcellularLocation>
</comment>
<dbReference type="Pfam" id="PF01035">
    <property type="entry name" value="DNA_binding_1"/>
    <property type="match status" value="1"/>
</dbReference>
<keyword evidence="7 9" id="KW-0234">DNA repair</keyword>
<comment type="miscellaneous">
    <text evidence="9">This enzyme catalyzes only one turnover and therefore is not strictly catalytic. According to one definition, an enzyme is a biocatalyst that acts repeatedly and over many reaction cycles.</text>
</comment>
<dbReference type="InterPro" id="IPR036631">
    <property type="entry name" value="MGMT_N_sf"/>
</dbReference>
<reference evidence="12 13" key="1">
    <citation type="submission" date="2018-04" db="EMBL/GenBank/DDBJ databases">
        <title>Genomic Encyclopedia of Archaeal and Bacterial Type Strains, Phase II (KMG-II): from individual species to whole genera.</title>
        <authorList>
            <person name="Goeker M."/>
        </authorList>
    </citation>
    <scope>NUCLEOTIDE SEQUENCE [LARGE SCALE GENOMIC DNA]</scope>
    <source>
        <strain evidence="12 13">DSM 28823</strain>
    </source>
</reference>
<feature type="domain" description="Methylguanine DNA methyltransferase ribonuclease-like" evidence="11">
    <location>
        <begin position="6"/>
        <end position="67"/>
    </location>
</feature>
<dbReference type="FunFam" id="1.10.10.10:FF:000214">
    <property type="entry name" value="Methylated-DNA--protein-cysteine methyltransferase"/>
    <property type="match status" value="1"/>
</dbReference>
<dbReference type="Pfam" id="PF02870">
    <property type="entry name" value="Methyltransf_1N"/>
    <property type="match status" value="1"/>
</dbReference>
<evidence type="ECO:0000256" key="8">
    <source>
        <dbReference type="ARBA" id="ARBA00049348"/>
    </source>
</evidence>
<dbReference type="SUPFAM" id="SSF46767">
    <property type="entry name" value="Methylated DNA-protein cysteine methyltransferase, C-terminal domain"/>
    <property type="match status" value="1"/>
</dbReference>
<comment type="similarity">
    <text evidence="2 9">Belongs to the MGMT family.</text>
</comment>
<comment type="caution">
    <text evidence="12">The sequence shown here is derived from an EMBL/GenBank/DDBJ whole genome shotgun (WGS) entry which is preliminary data.</text>
</comment>
<gene>
    <name evidence="12" type="ORF">C8N47_103129</name>
</gene>
<feature type="active site" description="Nucleophile; methyl group acceptor" evidence="9">
    <location>
        <position position="122"/>
    </location>
</feature>
<dbReference type="EC" id="2.1.1.63" evidence="9"/>
<sequence>MTERFTYYSPIGPLCIETESDTIFAAHFCEKELVSEHFNPQLQQKITDQLDEYFNGSRFNFDLPLKPAGTEFQQKVWNELNRIPYGQLRSYSEIAKKIGDKNLVRAVGGANAKNPIAIIIPCHRVVGANNQLVGYAGGLWRKKWLLQHELSNKPDKSTIW</sequence>
<keyword evidence="4 9" id="KW-0489">Methyltransferase</keyword>
<dbReference type="GO" id="GO:0032259">
    <property type="term" value="P:methylation"/>
    <property type="evidence" value="ECO:0007669"/>
    <property type="project" value="UniProtKB-KW"/>
</dbReference>
<evidence type="ECO:0000256" key="1">
    <source>
        <dbReference type="ARBA" id="ARBA00001286"/>
    </source>
</evidence>
<dbReference type="RefSeq" id="WP_170111277.1">
    <property type="nucleotide sequence ID" value="NZ_QAAD01000003.1"/>
</dbReference>
<keyword evidence="5 9" id="KW-0808">Transferase</keyword>
<dbReference type="NCBIfam" id="TIGR00589">
    <property type="entry name" value="ogt"/>
    <property type="match status" value="1"/>
</dbReference>
<comment type="function">
    <text evidence="9">Involved in the cellular defense against the biological effects of O6-methylguanine (O6-MeG) and O4-methylthymine (O4-MeT) in DNA. Repairs the methylated nucleobase in DNA by stoichiometrically transferring the methyl group to a cysteine residue in the enzyme. This is a suicide reaction: the enzyme is irreversibly inactivated.</text>
</comment>